<dbReference type="PANTHER" id="PTHR24393">
    <property type="entry name" value="ZINC FINGER PROTEIN"/>
    <property type="match status" value="1"/>
</dbReference>
<comment type="caution">
    <text evidence="9">The sequence shown here is derived from an EMBL/GenBank/DDBJ whole genome shotgun (WGS) entry which is preliminary data.</text>
</comment>
<keyword evidence="5" id="KW-0539">Nucleus</keyword>
<dbReference type="PROSITE" id="PS50157">
    <property type="entry name" value="ZINC_FINGER_C2H2_2"/>
    <property type="match status" value="8"/>
</dbReference>
<evidence type="ECO:0000256" key="1">
    <source>
        <dbReference type="ARBA" id="ARBA00022723"/>
    </source>
</evidence>
<proteinExistence type="predicted"/>
<keyword evidence="1" id="KW-0479">Metal-binding</keyword>
<dbReference type="Pfam" id="PF13912">
    <property type="entry name" value="zf-C2H2_6"/>
    <property type="match status" value="1"/>
</dbReference>
<feature type="domain" description="C2H2-type" evidence="8">
    <location>
        <begin position="169"/>
        <end position="192"/>
    </location>
</feature>
<feature type="domain" description="C2H2-type" evidence="8">
    <location>
        <begin position="342"/>
        <end position="365"/>
    </location>
</feature>
<evidence type="ECO:0000259" key="8">
    <source>
        <dbReference type="PROSITE" id="PS50157"/>
    </source>
</evidence>
<keyword evidence="10" id="KW-1185">Reference proteome</keyword>
<feature type="domain" description="C2H2-type" evidence="8">
    <location>
        <begin position="198"/>
        <end position="226"/>
    </location>
</feature>
<name>A0A4C1T9L7_EUMVA</name>
<dbReference type="Gene3D" id="3.30.160.60">
    <property type="entry name" value="Classic Zinc Finger"/>
    <property type="match status" value="6"/>
</dbReference>
<dbReference type="STRING" id="151549.A0A4C1T9L7"/>
<evidence type="ECO:0000256" key="4">
    <source>
        <dbReference type="ARBA" id="ARBA00022833"/>
    </source>
</evidence>
<evidence type="ECO:0000313" key="9">
    <source>
        <dbReference type="EMBL" id="GBP10178.1"/>
    </source>
</evidence>
<evidence type="ECO:0000256" key="3">
    <source>
        <dbReference type="ARBA" id="ARBA00022771"/>
    </source>
</evidence>
<evidence type="ECO:0000256" key="2">
    <source>
        <dbReference type="ARBA" id="ARBA00022737"/>
    </source>
</evidence>
<gene>
    <name evidence="9" type="primary">ZNF2</name>
    <name evidence="9" type="ORF">EVAR_61967_1</name>
</gene>
<dbReference type="GO" id="GO:0008270">
    <property type="term" value="F:zinc ion binding"/>
    <property type="evidence" value="ECO:0007669"/>
    <property type="project" value="UniProtKB-KW"/>
</dbReference>
<dbReference type="SUPFAM" id="SSF57667">
    <property type="entry name" value="beta-beta-alpha zinc fingers"/>
    <property type="match status" value="5"/>
</dbReference>
<dbReference type="OrthoDB" id="8117402at2759"/>
<feature type="domain" description="C2H2-type" evidence="8">
    <location>
        <begin position="286"/>
        <end position="313"/>
    </location>
</feature>
<dbReference type="SMART" id="SM00355">
    <property type="entry name" value="ZnF_C2H2"/>
    <property type="match status" value="10"/>
</dbReference>
<dbReference type="FunFam" id="3.30.160.60:FF:000446">
    <property type="entry name" value="Zinc finger protein"/>
    <property type="match status" value="1"/>
</dbReference>
<sequence length="372" mass="44205">MDLLKLSKTKANIDRNTPQSEKSAHINNMDLLMKYSNVMPFKGKNCHGIICYYCRGPFKDLEQLKEHVNKNHENVNLSDLLWRHGAESIVMYVDVTDLKCKLCDEGMHTLKALRTHLEDKHKKKLYKHVTDRVVPFKLASDRHECQICGFNFETFGTIERHMNNHFRNYVCKECGAGFISKYRLKVHFKNSHYNGSLHVCNVCKKEFFSAQKLKTHTQFVHKMSKRFRCPFCSERFNEYFKRQKHLVKEHGEAPVLYKCNVCFKEFDKRYSLSKHQKKDHLEERNFQCDKCTYRCFSRHELISHMVKHGGERIYECQVCKKAFARKKTLREHMRIHLDDKRFSCTVCGQSFIQKCSLKGHMKSQHPEYDVTN</sequence>
<keyword evidence="4" id="KW-0862">Zinc</keyword>
<evidence type="ECO:0000256" key="6">
    <source>
        <dbReference type="PROSITE-ProRule" id="PRU00042"/>
    </source>
</evidence>
<dbReference type="PANTHER" id="PTHR24393:SF34">
    <property type="entry name" value="PR_SET DOMAIN 13"/>
    <property type="match status" value="1"/>
</dbReference>
<reference evidence="9 10" key="1">
    <citation type="journal article" date="2019" name="Commun. Biol.">
        <title>The bagworm genome reveals a unique fibroin gene that provides high tensile strength.</title>
        <authorList>
            <person name="Kono N."/>
            <person name="Nakamura H."/>
            <person name="Ohtoshi R."/>
            <person name="Tomita M."/>
            <person name="Numata K."/>
            <person name="Arakawa K."/>
        </authorList>
    </citation>
    <scope>NUCLEOTIDE SEQUENCE [LARGE SCALE GENOMIC DNA]</scope>
</reference>
<dbReference type="EMBL" id="BGZK01004653">
    <property type="protein sequence ID" value="GBP10178.1"/>
    <property type="molecule type" value="Genomic_DNA"/>
</dbReference>
<dbReference type="InterPro" id="IPR036236">
    <property type="entry name" value="Znf_C2H2_sf"/>
</dbReference>
<protein>
    <submittedName>
        <fullName evidence="9">Zinc finger protein 2</fullName>
    </submittedName>
</protein>
<evidence type="ECO:0000256" key="5">
    <source>
        <dbReference type="ARBA" id="ARBA00023242"/>
    </source>
</evidence>
<keyword evidence="3 6" id="KW-0863">Zinc-finger</keyword>
<feature type="region of interest" description="Disordered" evidence="7">
    <location>
        <begin position="1"/>
        <end position="21"/>
    </location>
</feature>
<dbReference type="InterPro" id="IPR013087">
    <property type="entry name" value="Znf_C2H2_type"/>
</dbReference>
<dbReference type="Pfam" id="PF00096">
    <property type="entry name" value="zf-C2H2"/>
    <property type="match status" value="5"/>
</dbReference>
<feature type="domain" description="C2H2-type" evidence="8">
    <location>
        <begin position="314"/>
        <end position="341"/>
    </location>
</feature>
<dbReference type="InterPro" id="IPR041661">
    <property type="entry name" value="ZN622/Rei1/Reh1_Znf-C2H2"/>
</dbReference>
<evidence type="ECO:0000313" key="10">
    <source>
        <dbReference type="Proteomes" id="UP000299102"/>
    </source>
</evidence>
<dbReference type="Proteomes" id="UP000299102">
    <property type="component" value="Unassembled WGS sequence"/>
</dbReference>
<dbReference type="PROSITE" id="PS00028">
    <property type="entry name" value="ZINC_FINGER_C2H2_1"/>
    <property type="match status" value="8"/>
</dbReference>
<accession>A0A4C1T9L7</accession>
<organism evidence="9 10">
    <name type="scientific">Eumeta variegata</name>
    <name type="common">Bagworm moth</name>
    <name type="synonym">Eumeta japonica</name>
    <dbReference type="NCBI Taxonomy" id="151549"/>
    <lineage>
        <taxon>Eukaryota</taxon>
        <taxon>Metazoa</taxon>
        <taxon>Ecdysozoa</taxon>
        <taxon>Arthropoda</taxon>
        <taxon>Hexapoda</taxon>
        <taxon>Insecta</taxon>
        <taxon>Pterygota</taxon>
        <taxon>Neoptera</taxon>
        <taxon>Endopterygota</taxon>
        <taxon>Lepidoptera</taxon>
        <taxon>Glossata</taxon>
        <taxon>Ditrysia</taxon>
        <taxon>Tineoidea</taxon>
        <taxon>Psychidae</taxon>
        <taxon>Oiketicinae</taxon>
        <taxon>Eumeta</taxon>
    </lineage>
</organism>
<feature type="domain" description="C2H2-type" evidence="8">
    <location>
        <begin position="143"/>
        <end position="165"/>
    </location>
</feature>
<dbReference type="FunFam" id="3.30.160.60:FF:000065">
    <property type="entry name" value="B-cell CLL/lymphoma 6, member B"/>
    <property type="match status" value="1"/>
</dbReference>
<dbReference type="GO" id="GO:0000978">
    <property type="term" value="F:RNA polymerase II cis-regulatory region sequence-specific DNA binding"/>
    <property type="evidence" value="ECO:0007669"/>
    <property type="project" value="TreeGrafter"/>
</dbReference>
<dbReference type="Pfam" id="PF12756">
    <property type="entry name" value="zf-C2H2_2"/>
    <property type="match status" value="1"/>
</dbReference>
<dbReference type="AlphaFoldDB" id="A0A4C1T9L7"/>
<feature type="domain" description="C2H2-type" evidence="8">
    <location>
        <begin position="257"/>
        <end position="285"/>
    </location>
</feature>
<dbReference type="GO" id="GO:0005634">
    <property type="term" value="C:nucleus"/>
    <property type="evidence" value="ECO:0007669"/>
    <property type="project" value="TreeGrafter"/>
</dbReference>
<evidence type="ECO:0000256" key="7">
    <source>
        <dbReference type="SAM" id="MobiDB-lite"/>
    </source>
</evidence>
<keyword evidence="2" id="KW-0677">Repeat</keyword>
<dbReference type="GO" id="GO:0001228">
    <property type="term" value="F:DNA-binding transcription activator activity, RNA polymerase II-specific"/>
    <property type="evidence" value="ECO:0007669"/>
    <property type="project" value="TreeGrafter"/>
</dbReference>
<feature type="domain" description="C2H2-type" evidence="8">
    <location>
        <begin position="227"/>
        <end position="254"/>
    </location>
</feature>